<dbReference type="STRING" id="3847.A0A0R0KDG6"/>
<dbReference type="InParanoid" id="A0A0R0KDG6"/>
<accession>A0A0R0KDG6</accession>
<dbReference type="AlphaFoldDB" id="A0A0R0KDG6"/>
<gene>
    <name evidence="1" type="ORF">GLYMA_03G012100</name>
</gene>
<dbReference type="Proteomes" id="UP000008827">
    <property type="component" value="Chromosome 3"/>
</dbReference>
<evidence type="ECO:0000313" key="1">
    <source>
        <dbReference type="EMBL" id="KRH65082.1"/>
    </source>
</evidence>
<name>A0A0R0KDG6_SOYBN</name>
<proteinExistence type="predicted"/>
<keyword evidence="3" id="KW-1185">Reference proteome</keyword>
<sequence>MGSWWNISRSCNAWLEVEATMLGQVQNQVFIFYSDSRSCNAWPDSQKRAHYDMYLLYQKKLMHMYSGQGSKLQIYTSQATAFKEMEVAEWLKWCRLTINNILAEKKMVVGSGYFDVFGRDFYLAIHAAYYGPKIQSMELLPDVVRTITLLQILRL</sequence>
<dbReference type="PANTHER" id="PTHR45286">
    <property type="entry name" value="CHAPERONE DNAJ-DOMAIN SUPERFAMILY PROTEIN"/>
    <property type="match status" value="1"/>
</dbReference>
<dbReference type="EnsemblPlants" id="KRH65082">
    <property type="protein sequence ID" value="KRH65082"/>
    <property type="gene ID" value="GLYMA_03G012100"/>
</dbReference>
<dbReference type="EMBL" id="CM000836">
    <property type="protein sequence ID" value="KRH65082.1"/>
    <property type="molecule type" value="Genomic_DNA"/>
</dbReference>
<dbReference type="Gramene" id="KRH65082">
    <property type="protein sequence ID" value="KRH65082"/>
    <property type="gene ID" value="GLYMA_03G012100"/>
</dbReference>
<reference evidence="1 2" key="1">
    <citation type="journal article" date="2010" name="Nature">
        <title>Genome sequence of the palaeopolyploid soybean.</title>
        <authorList>
            <person name="Schmutz J."/>
            <person name="Cannon S.B."/>
            <person name="Schlueter J."/>
            <person name="Ma J."/>
            <person name="Mitros T."/>
            <person name="Nelson W."/>
            <person name="Hyten D.L."/>
            <person name="Song Q."/>
            <person name="Thelen J.J."/>
            <person name="Cheng J."/>
            <person name="Xu D."/>
            <person name="Hellsten U."/>
            <person name="May G.D."/>
            <person name="Yu Y."/>
            <person name="Sakurai T."/>
            <person name="Umezawa T."/>
            <person name="Bhattacharyya M.K."/>
            <person name="Sandhu D."/>
            <person name="Valliyodan B."/>
            <person name="Lindquist E."/>
            <person name="Peto M."/>
            <person name="Grant D."/>
            <person name="Shu S."/>
            <person name="Goodstein D."/>
            <person name="Barry K."/>
            <person name="Futrell-Griggs M."/>
            <person name="Abernathy B."/>
            <person name="Du J."/>
            <person name="Tian Z."/>
            <person name="Zhu L."/>
            <person name="Gill N."/>
            <person name="Joshi T."/>
            <person name="Libault M."/>
            <person name="Sethuraman A."/>
            <person name="Zhang X.-C."/>
            <person name="Shinozaki K."/>
            <person name="Nguyen H.T."/>
            <person name="Wing R.A."/>
            <person name="Cregan P."/>
            <person name="Specht J."/>
            <person name="Grimwood J."/>
            <person name="Rokhsar D."/>
            <person name="Stacey G."/>
            <person name="Shoemaker R.C."/>
            <person name="Jackson S.A."/>
        </authorList>
    </citation>
    <scope>NUCLEOTIDE SEQUENCE</scope>
    <source>
        <strain evidence="2">cv. Williams 82</strain>
        <tissue evidence="1">Callus</tissue>
    </source>
</reference>
<protein>
    <submittedName>
        <fullName evidence="1 2">Uncharacterized protein</fullName>
    </submittedName>
</protein>
<reference evidence="2" key="2">
    <citation type="submission" date="2018-02" db="UniProtKB">
        <authorList>
            <consortium name="EnsemblPlants"/>
        </authorList>
    </citation>
    <scope>IDENTIFICATION</scope>
    <source>
        <strain evidence="2">Williams 82</strain>
    </source>
</reference>
<evidence type="ECO:0000313" key="2">
    <source>
        <dbReference type="EnsemblPlants" id="KRH65082"/>
    </source>
</evidence>
<dbReference type="PANTHER" id="PTHR45286:SF1">
    <property type="entry name" value="CHAPERONE DNAJ-DOMAIN SUPERFAMILY PROTEIN"/>
    <property type="match status" value="1"/>
</dbReference>
<reference evidence="1" key="3">
    <citation type="submission" date="2018-07" db="EMBL/GenBank/DDBJ databases">
        <title>WGS assembly of Glycine max.</title>
        <authorList>
            <person name="Schmutz J."/>
            <person name="Cannon S."/>
            <person name="Schlueter J."/>
            <person name="Ma J."/>
            <person name="Mitros T."/>
            <person name="Nelson W."/>
            <person name="Hyten D."/>
            <person name="Song Q."/>
            <person name="Thelen J."/>
            <person name="Cheng J."/>
            <person name="Xu D."/>
            <person name="Hellsten U."/>
            <person name="May G."/>
            <person name="Yu Y."/>
            <person name="Sakurai T."/>
            <person name="Umezawa T."/>
            <person name="Bhattacharyya M."/>
            <person name="Sandhu D."/>
            <person name="Valliyodan B."/>
            <person name="Lindquist E."/>
            <person name="Peto M."/>
            <person name="Grant D."/>
            <person name="Shu S."/>
            <person name="Goodstein D."/>
            <person name="Barry K."/>
            <person name="Futrell-Griggs M."/>
            <person name="Abernathy B."/>
            <person name="Du J."/>
            <person name="Tian Z."/>
            <person name="Zhu L."/>
            <person name="Gill N."/>
            <person name="Joshi T."/>
            <person name="Libault M."/>
            <person name="Sethuraman A."/>
            <person name="Zhang X."/>
            <person name="Shinozaki K."/>
            <person name="Nguyen H."/>
            <person name="Wing R."/>
            <person name="Cregan P."/>
            <person name="Specht J."/>
            <person name="Grimwood J."/>
            <person name="Rokhsar D."/>
            <person name="Stacey G."/>
            <person name="Shoemaker R."/>
            <person name="Jackson S."/>
        </authorList>
    </citation>
    <scope>NUCLEOTIDE SEQUENCE</scope>
    <source>
        <tissue evidence="1">Callus</tissue>
    </source>
</reference>
<evidence type="ECO:0000313" key="3">
    <source>
        <dbReference type="Proteomes" id="UP000008827"/>
    </source>
</evidence>
<organism evidence="1">
    <name type="scientific">Glycine max</name>
    <name type="common">Soybean</name>
    <name type="synonym">Glycine hispida</name>
    <dbReference type="NCBI Taxonomy" id="3847"/>
    <lineage>
        <taxon>Eukaryota</taxon>
        <taxon>Viridiplantae</taxon>
        <taxon>Streptophyta</taxon>
        <taxon>Embryophyta</taxon>
        <taxon>Tracheophyta</taxon>
        <taxon>Spermatophyta</taxon>
        <taxon>Magnoliopsida</taxon>
        <taxon>eudicotyledons</taxon>
        <taxon>Gunneridae</taxon>
        <taxon>Pentapetalae</taxon>
        <taxon>rosids</taxon>
        <taxon>fabids</taxon>
        <taxon>Fabales</taxon>
        <taxon>Fabaceae</taxon>
        <taxon>Papilionoideae</taxon>
        <taxon>50 kb inversion clade</taxon>
        <taxon>NPAAA clade</taxon>
        <taxon>indigoferoid/millettioid clade</taxon>
        <taxon>Phaseoleae</taxon>
        <taxon>Glycine</taxon>
        <taxon>Glycine subgen. Soja</taxon>
    </lineage>
</organism>